<dbReference type="InterPro" id="IPR003356">
    <property type="entry name" value="DNA_methylase_A-5"/>
</dbReference>
<dbReference type="GO" id="GO:0003677">
    <property type="term" value="F:DNA binding"/>
    <property type="evidence" value="ECO:0007669"/>
    <property type="project" value="InterPro"/>
</dbReference>
<keyword evidence="12" id="KW-1185">Reference proteome</keyword>
<evidence type="ECO:0000256" key="8">
    <source>
        <dbReference type="SAM" id="MobiDB-lite"/>
    </source>
</evidence>
<dbReference type="GO" id="GO:0032259">
    <property type="term" value="P:methylation"/>
    <property type="evidence" value="ECO:0007669"/>
    <property type="project" value="UniProtKB-KW"/>
</dbReference>
<name>A0A8J4E2F6_9ACTN</name>
<protein>
    <recommendedName>
        <fullName evidence="2">site-specific DNA-methyltransferase (adenine-specific)</fullName>
        <ecNumber evidence="2">2.1.1.72</ecNumber>
    </recommendedName>
</protein>
<feature type="domain" description="DNA methylase adenine-specific" evidence="9">
    <location>
        <begin position="111"/>
        <end position="403"/>
    </location>
</feature>
<dbReference type="Gene3D" id="3.40.50.150">
    <property type="entry name" value="Vaccinia Virus protein VP39"/>
    <property type="match status" value="1"/>
</dbReference>
<evidence type="ECO:0000313" key="11">
    <source>
        <dbReference type="EMBL" id="GIJ58916.1"/>
    </source>
</evidence>
<dbReference type="Pfam" id="PF02384">
    <property type="entry name" value="N6_Mtase"/>
    <property type="match status" value="1"/>
</dbReference>
<keyword evidence="5" id="KW-0949">S-adenosyl-L-methionine</keyword>
<comment type="caution">
    <text evidence="11">The sequence shown here is derived from an EMBL/GenBank/DDBJ whole genome shotgun (WGS) entry which is preliminary data.</text>
</comment>
<dbReference type="Gene3D" id="1.20.1260.30">
    <property type="match status" value="1"/>
</dbReference>
<feature type="region of interest" description="Disordered" evidence="8">
    <location>
        <begin position="534"/>
        <end position="554"/>
    </location>
</feature>
<evidence type="ECO:0000256" key="2">
    <source>
        <dbReference type="ARBA" id="ARBA00011900"/>
    </source>
</evidence>
<comment type="catalytic activity">
    <reaction evidence="7">
        <text>a 2'-deoxyadenosine in DNA + S-adenosyl-L-methionine = an N(6)-methyl-2'-deoxyadenosine in DNA + S-adenosyl-L-homocysteine + H(+)</text>
        <dbReference type="Rhea" id="RHEA:15197"/>
        <dbReference type="Rhea" id="RHEA-COMP:12418"/>
        <dbReference type="Rhea" id="RHEA-COMP:12419"/>
        <dbReference type="ChEBI" id="CHEBI:15378"/>
        <dbReference type="ChEBI" id="CHEBI:57856"/>
        <dbReference type="ChEBI" id="CHEBI:59789"/>
        <dbReference type="ChEBI" id="CHEBI:90615"/>
        <dbReference type="ChEBI" id="CHEBI:90616"/>
        <dbReference type="EC" id="2.1.1.72"/>
    </reaction>
</comment>
<sequence>MTVELTSLLWSAADLLRGDFKQSEYYRVLLPFAFLRRLECLARPRQPSILGGVEGADPFLADVMDLVDDMAVFRSLEFEQVVQRLADVRILSDFAARFAAIDLTRAAVPDEDMGAVFTGLVRHSTDLFTHMAGEFSTPPDVAALVAGVLFAPDAERLSRRVARVRLYDPVCGTGGTFTAASDFLGGVTGLDVFGQDINAHSYALSRMNLAMRGIDAGGVLLGDTLTDDRHAGETFDYLVAHPPFGMDWARAAKQIRLEAAQGAAGRFCAGLPGVSDSSLLFLQHLVAHMRPAEQGGSRAAVVLASRPLFEGAAGSGESEIRRWVIERDLLETVVALPDQLFPNTGIGTYVWILSNRKESPRHGNVVLLDCRQRFAITRGKLDQKRKYITHEQTAYITGIYRAAVDGRTPSGGPAIVIPAVNLGYRRVTVDRPPRGDGAQSGADPHLRTVHELPLNRDVDLFLAEEIRPRTPDAWIDPDTIKIGYEIRPYHFFAIPLGVENVPLGGVVDFVSPARRPDPDSPLLTVQHLGAASSVTDLPRLGDSQPQSSAGLRPCAGGDIVGRPGLWRVLPAAFGDAVTPLTVLRPVKGAARAIQEWLDSAQNADVAAHGRLRDVPVPLPLIDDPQVDDWLDDLQQTRADLARVVSTLMPNVFDDLRGDFPQLLRNLAATTSRARLASELVQPLSDPVWSAEWAYPFPIATLARQYRIATSLPQRKEALLKLGESIARTMGVLALAVLAERNAGVLSGRLRARFSRGATFGTWTALIRDLVQQGPVPELSEFDVVLGADGPHELLLRIQRARNSSGHAYGVRAAHELEEEIAGIEPVVVSTLESVSWLAQMQFDLVDRCEYTGSAFRLIGRRLRGSHPEWEPFERLVSEAVAPNQVYVNNLASTRTIRLAPVAKTRLCLDCRQWELFVLNDIHDDVATFRSGRDHEIEQALI</sequence>
<dbReference type="InterPro" id="IPR038333">
    <property type="entry name" value="T1MK-like_N_sf"/>
</dbReference>
<proteinExistence type="inferred from homology"/>
<dbReference type="Pfam" id="PF12161">
    <property type="entry name" value="HsdM_N"/>
    <property type="match status" value="1"/>
</dbReference>
<evidence type="ECO:0000256" key="3">
    <source>
        <dbReference type="ARBA" id="ARBA00022603"/>
    </source>
</evidence>
<reference evidence="11" key="1">
    <citation type="submission" date="2021-01" db="EMBL/GenBank/DDBJ databases">
        <title>Whole genome shotgun sequence of Virgisporangium aurantiacum NBRC 16421.</title>
        <authorList>
            <person name="Komaki H."/>
            <person name="Tamura T."/>
        </authorList>
    </citation>
    <scope>NUCLEOTIDE SEQUENCE</scope>
    <source>
        <strain evidence="11">NBRC 16421</strain>
    </source>
</reference>
<keyword evidence="4" id="KW-0808">Transferase</keyword>
<dbReference type="InterPro" id="IPR022749">
    <property type="entry name" value="D12N6_MeTrfase_N"/>
</dbReference>
<dbReference type="SUPFAM" id="SSF53335">
    <property type="entry name" value="S-adenosyl-L-methionine-dependent methyltransferases"/>
    <property type="match status" value="1"/>
</dbReference>
<gene>
    <name evidence="11" type="ORF">Vau01_064320</name>
</gene>
<dbReference type="PANTHER" id="PTHR42933:SF3">
    <property type="entry name" value="TYPE I RESTRICTION ENZYME MJAVIII METHYLASE SUBUNIT"/>
    <property type="match status" value="1"/>
</dbReference>
<dbReference type="InterPro" id="IPR029063">
    <property type="entry name" value="SAM-dependent_MTases_sf"/>
</dbReference>
<comment type="similarity">
    <text evidence="1">Belongs to the N(4)/N(6)-methyltransferase family.</text>
</comment>
<evidence type="ECO:0000256" key="6">
    <source>
        <dbReference type="ARBA" id="ARBA00022747"/>
    </source>
</evidence>
<keyword evidence="6" id="KW-0680">Restriction system</keyword>
<dbReference type="PRINTS" id="PR00507">
    <property type="entry name" value="N12N6MTFRASE"/>
</dbReference>
<organism evidence="11 12">
    <name type="scientific">Virgisporangium aurantiacum</name>
    <dbReference type="NCBI Taxonomy" id="175570"/>
    <lineage>
        <taxon>Bacteria</taxon>
        <taxon>Bacillati</taxon>
        <taxon>Actinomycetota</taxon>
        <taxon>Actinomycetes</taxon>
        <taxon>Micromonosporales</taxon>
        <taxon>Micromonosporaceae</taxon>
        <taxon>Virgisporangium</taxon>
    </lineage>
</organism>
<dbReference type="EMBL" id="BOPG01000044">
    <property type="protein sequence ID" value="GIJ58916.1"/>
    <property type="molecule type" value="Genomic_DNA"/>
</dbReference>
<evidence type="ECO:0000256" key="4">
    <source>
        <dbReference type="ARBA" id="ARBA00022679"/>
    </source>
</evidence>
<evidence type="ECO:0000313" key="12">
    <source>
        <dbReference type="Proteomes" id="UP000612585"/>
    </source>
</evidence>
<dbReference type="Proteomes" id="UP000612585">
    <property type="component" value="Unassembled WGS sequence"/>
</dbReference>
<dbReference type="GO" id="GO:0009007">
    <property type="term" value="F:site-specific DNA-methyltransferase (adenine-specific) activity"/>
    <property type="evidence" value="ECO:0007669"/>
    <property type="project" value="UniProtKB-EC"/>
</dbReference>
<dbReference type="GO" id="GO:0008170">
    <property type="term" value="F:N-methyltransferase activity"/>
    <property type="evidence" value="ECO:0007669"/>
    <property type="project" value="InterPro"/>
</dbReference>
<accession>A0A8J4E2F6</accession>
<dbReference type="AlphaFoldDB" id="A0A8J4E2F6"/>
<dbReference type="RefSeq" id="WP_204000410.1">
    <property type="nucleotide sequence ID" value="NZ_BOPG01000044.1"/>
</dbReference>
<dbReference type="PANTHER" id="PTHR42933">
    <property type="entry name" value="SLR6095 PROTEIN"/>
    <property type="match status" value="1"/>
</dbReference>
<dbReference type="CDD" id="cd02440">
    <property type="entry name" value="AdoMet_MTases"/>
    <property type="match status" value="1"/>
</dbReference>
<evidence type="ECO:0000256" key="7">
    <source>
        <dbReference type="ARBA" id="ARBA00047942"/>
    </source>
</evidence>
<keyword evidence="3" id="KW-0489">Methyltransferase</keyword>
<evidence type="ECO:0000259" key="9">
    <source>
        <dbReference type="Pfam" id="PF02384"/>
    </source>
</evidence>
<evidence type="ECO:0000256" key="5">
    <source>
        <dbReference type="ARBA" id="ARBA00022691"/>
    </source>
</evidence>
<dbReference type="InterPro" id="IPR051537">
    <property type="entry name" value="DNA_Adenine_Mtase"/>
</dbReference>
<evidence type="ECO:0000259" key="10">
    <source>
        <dbReference type="Pfam" id="PF12161"/>
    </source>
</evidence>
<dbReference type="GO" id="GO:0009307">
    <property type="term" value="P:DNA restriction-modification system"/>
    <property type="evidence" value="ECO:0007669"/>
    <property type="project" value="UniProtKB-KW"/>
</dbReference>
<evidence type="ECO:0000256" key="1">
    <source>
        <dbReference type="ARBA" id="ARBA00006594"/>
    </source>
</evidence>
<dbReference type="EC" id="2.1.1.72" evidence="2"/>
<feature type="domain" description="N6 adenine-specific DNA methyltransferase N-terminal" evidence="10">
    <location>
        <begin position="5"/>
        <end position="51"/>
    </location>
</feature>